<dbReference type="GO" id="GO:0005085">
    <property type="term" value="F:guanyl-nucleotide exchange factor activity"/>
    <property type="evidence" value="ECO:0007669"/>
    <property type="project" value="InterPro"/>
</dbReference>
<dbReference type="OrthoDB" id="8963221at2759"/>
<feature type="compositionally biased region" description="Basic and acidic residues" evidence="1">
    <location>
        <begin position="46"/>
        <end position="58"/>
    </location>
</feature>
<dbReference type="InterPro" id="IPR040032">
    <property type="entry name" value="DENND1A/B/C"/>
</dbReference>
<evidence type="ECO:0000256" key="1">
    <source>
        <dbReference type="SAM" id="MobiDB-lite"/>
    </source>
</evidence>
<feature type="region of interest" description="Disordered" evidence="1">
    <location>
        <begin position="193"/>
        <end position="246"/>
    </location>
</feature>
<dbReference type="GO" id="GO:0006897">
    <property type="term" value="P:endocytosis"/>
    <property type="evidence" value="ECO:0007669"/>
    <property type="project" value="TreeGrafter"/>
</dbReference>
<dbReference type="GO" id="GO:0032456">
    <property type="term" value="P:endocytic recycling"/>
    <property type="evidence" value="ECO:0007669"/>
    <property type="project" value="TreeGrafter"/>
</dbReference>
<feature type="compositionally biased region" description="Pro residues" evidence="1">
    <location>
        <begin position="421"/>
        <end position="451"/>
    </location>
</feature>
<protein>
    <submittedName>
        <fullName evidence="2">Uncharacterized protein</fullName>
    </submittedName>
</protein>
<feature type="compositionally biased region" description="Basic and acidic residues" evidence="1">
    <location>
        <begin position="452"/>
        <end position="462"/>
    </location>
</feature>
<dbReference type="GO" id="GO:1901981">
    <property type="term" value="F:phosphatidylinositol phosphate binding"/>
    <property type="evidence" value="ECO:0007669"/>
    <property type="project" value="TreeGrafter"/>
</dbReference>
<sequence length="498" mass="53881">MELVCVWACASAYARLCIHSRCLTCIDCVSYARPQPYRTLKEAHLAEAEEGQGEERVQGHTAPPSPVADKITEISLLDDIFGLEGEPESQTLTLAKSLEDLRTPKVPEDLREQAKFSYQRMDLLGSERTRTLPSLKHSNPYNKLWSLGQDDMALPCTSTQSWDRPLSVPPPEPPELVPSITESLAISQDHVDTAGVSQTNITIPRPQGRKTPELGKVLGPPVQLPRAPKHPAAPATADPAPQADSGVTVGRQEFRQALNMSPLSSQCSSPDILKPIRVSSDSMDLLSLLDPLNSAEGTAQSHASSPAPALLTSIREDSGAPSHSFPPQRVYPQALPPFPHISLNPFTQTLHYAPTAPPHRHYPPPAGNPFSSGYMPPAGYFQTSPYGPAGLPAVYRQPSPGAPGFLQQSPVQARPAFPLTATPPPGLPDRQPPSAPVPCPRETPPALPKPPHGGEDAQDRAPQEPPQDPFGDLLPVTKPAAAPKRRVEDLRRRWETFD</sequence>
<feature type="compositionally biased region" description="Low complexity" evidence="1">
    <location>
        <begin position="230"/>
        <end position="243"/>
    </location>
</feature>
<feature type="region of interest" description="Disordered" evidence="1">
    <location>
        <begin position="415"/>
        <end position="498"/>
    </location>
</feature>
<feature type="compositionally biased region" description="Basic and acidic residues" evidence="1">
    <location>
        <begin position="485"/>
        <end position="498"/>
    </location>
</feature>
<feature type="region of interest" description="Disordered" evidence="1">
    <location>
        <begin position="46"/>
        <end position="65"/>
    </location>
</feature>
<evidence type="ECO:0000313" key="3">
    <source>
        <dbReference type="Proteomes" id="UP001152622"/>
    </source>
</evidence>
<name>A0A9Q1G8U7_SYNKA</name>
<dbReference type="PANTHER" id="PTHR13196">
    <property type="entry name" value="DENN DOMAIN-CONTAINING"/>
    <property type="match status" value="1"/>
</dbReference>
<gene>
    <name evidence="2" type="ORF">SKAU_G00003750</name>
</gene>
<dbReference type="GO" id="GO:0005829">
    <property type="term" value="C:cytosol"/>
    <property type="evidence" value="ECO:0007669"/>
    <property type="project" value="TreeGrafter"/>
</dbReference>
<comment type="caution">
    <text evidence="2">The sequence shown here is derived from an EMBL/GenBank/DDBJ whole genome shotgun (WGS) entry which is preliminary data.</text>
</comment>
<dbReference type="AlphaFoldDB" id="A0A9Q1G8U7"/>
<accession>A0A9Q1G8U7</accession>
<keyword evidence="3" id="KW-1185">Reference proteome</keyword>
<dbReference type="EMBL" id="JAINUF010000001">
    <property type="protein sequence ID" value="KAJ8379597.1"/>
    <property type="molecule type" value="Genomic_DNA"/>
</dbReference>
<organism evidence="2 3">
    <name type="scientific">Synaphobranchus kaupii</name>
    <name type="common">Kaup's arrowtooth eel</name>
    <dbReference type="NCBI Taxonomy" id="118154"/>
    <lineage>
        <taxon>Eukaryota</taxon>
        <taxon>Metazoa</taxon>
        <taxon>Chordata</taxon>
        <taxon>Craniata</taxon>
        <taxon>Vertebrata</taxon>
        <taxon>Euteleostomi</taxon>
        <taxon>Actinopterygii</taxon>
        <taxon>Neopterygii</taxon>
        <taxon>Teleostei</taxon>
        <taxon>Anguilliformes</taxon>
        <taxon>Synaphobranchidae</taxon>
        <taxon>Synaphobranchus</taxon>
    </lineage>
</organism>
<dbReference type="GO" id="GO:0030136">
    <property type="term" value="C:clathrin-coated vesicle"/>
    <property type="evidence" value="ECO:0007669"/>
    <property type="project" value="TreeGrafter"/>
</dbReference>
<evidence type="ECO:0000313" key="2">
    <source>
        <dbReference type="EMBL" id="KAJ8379597.1"/>
    </source>
</evidence>
<dbReference type="PANTHER" id="PTHR13196:SF22">
    <property type="entry name" value="DENN DOMAIN-CONTAINING PROTEIN 1A"/>
    <property type="match status" value="1"/>
</dbReference>
<proteinExistence type="predicted"/>
<reference evidence="2" key="1">
    <citation type="journal article" date="2023" name="Science">
        <title>Genome structures resolve the early diversification of teleost fishes.</title>
        <authorList>
            <person name="Parey E."/>
            <person name="Louis A."/>
            <person name="Montfort J."/>
            <person name="Bouchez O."/>
            <person name="Roques C."/>
            <person name="Iampietro C."/>
            <person name="Lluch J."/>
            <person name="Castinel A."/>
            <person name="Donnadieu C."/>
            <person name="Desvignes T."/>
            <person name="Floi Bucao C."/>
            <person name="Jouanno E."/>
            <person name="Wen M."/>
            <person name="Mejri S."/>
            <person name="Dirks R."/>
            <person name="Jansen H."/>
            <person name="Henkel C."/>
            <person name="Chen W.J."/>
            <person name="Zahm M."/>
            <person name="Cabau C."/>
            <person name="Klopp C."/>
            <person name="Thompson A.W."/>
            <person name="Robinson-Rechavi M."/>
            <person name="Braasch I."/>
            <person name="Lecointre G."/>
            <person name="Bobe J."/>
            <person name="Postlethwait J.H."/>
            <person name="Berthelot C."/>
            <person name="Roest Crollius H."/>
            <person name="Guiguen Y."/>
        </authorList>
    </citation>
    <scope>NUCLEOTIDE SEQUENCE</scope>
    <source>
        <strain evidence="2">WJC10195</strain>
    </source>
</reference>
<dbReference type="Proteomes" id="UP001152622">
    <property type="component" value="Chromosome 1"/>
</dbReference>